<accession>C6XYW2</accession>
<dbReference type="eggNOG" id="COG3832">
    <property type="taxonomic scope" value="Bacteria"/>
</dbReference>
<dbReference type="KEGG" id="phe:Phep_2390"/>
<dbReference type="STRING" id="485917.Phep_2390"/>
<dbReference type="CDD" id="cd07814">
    <property type="entry name" value="SRPBCC_CalC_Aha1-like"/>
    <property type="match status" value="1"/>
</dbReference>
<dbReference type="Pfam" id="PF08327">
    <property type="entry name" value="AHSA1"/>
    <property type="match status" value="1"/>
</dbReference>
<reference evidence="3 4" key="1">
    <citation type="journal article" date="2009" name="Stand. Genomic Sci.">
        <title>Complete genome sequence of Pedobacter heparinus type strain (HIM 762-3).</title>
        <authorList>
            <person name="Han C."/>
            <person name="Spring S."/>
            <person name="Lapidus A."/>
            <person name="Del Rio T.G."/>
            <person name="Tice H."/>
            <person name="Copeland A."/>
            <person name="Cheng J.F."/>
            <person name="Lucas S."/>
            <person name="Chen F."/>
            <person name="Nolan M."/>
            <person name="Bruce D."/>
            <person name="Goodwin L."/>
            <person name="Pitluck S."/>
            <person name="Ivanova N."/>
            <person name="Mavromatis K."/>
            <person name="Mikhailova N."/>
            <person name="Pati A."/>
            <person name="Chen A."/>
            <person name="Palaniappan K."/>
            <person name="Land M."/>
            <person name="Hauser L."/>
            <person name="Chang Y.J."/>
            <person name="Jeffries C.C."/>
            <person name="Saunders E."/>
            <person name="Chertkov O."/>
            <person name="Brettin T."/>
            <person name="Goker M."/>
            <person name="Rohde M."/>
            <person name="Bristow J."/>
            <person name="Eisen J.A."/>
            <person name="Markowitz V."/>
            <person name="Hugenholtz P."/>
            <person name="Kyrpides N.C."/>
            <person name="Klenk H.P."/>
            <person name="Detter J.C."/>
        </authorList>
    </citation>
    <scope>NUCLEOTIDE SEQUENCE [LARGE SCALE GENOMIC DNA]</scope>
    <source>
        <strain evidence="4">ATCC 13125 / DSM 2366 / CIP 104194 / JCM 7457 / NBRC 12017 / NCIMB 9290 / NRRL B-14731 / HIM 762-3</strain>
    </source>
</reference>
<dbReference type="EMBL" id="CP001681">
    <property type="protein sequence ID" value="ACU04594.1"/>
    <property type="molecule type" value="Genomic_DNA"/>
</dbReference>
<dbReference type="Proteomes" id="UP000000852">
    <property type="component" value="Chromosome"/>
</dbReference>
<dbReference type="OrthoDB" id="2355173at2"/>
<dbReference type="InterPro" id="IPR013538">
    <property type="entry name" value="ASHA1/2-like_C"/>
</dbReference>
<proteinExistence type="inferred from homology"/>
<dbReference type="Gene3D" id="3.30.530.20">
    <property type="match status" value="1"/>
</dbReference>
<dbReference type="AlphaFoldDB" id="C6XYW2"/>
<sequence>MDMVQKTILINVPVSAVWDTLTLSPFVQQWTYDTPIQIKTDWKVGSTIVTSGDLHGIPFRNSGIILAFDPNVKFSYTFLSSLSNLADTDENHCLLEFDLSYENKQTRLDLFISNFPDDVIRKHLELYWGPTLELIKEQTESRHRQT</sequence>
<protein>
    <submittedName>
        <fullName evidence="3">Activator of Hsp90 ATPase 1 family protein</fullName>
    </submittedName>
</protein>
<keyword evidence="4" id="KW-1185">Reference proteome</keyword>
<comment type="similarity">
    <text evidence="1">Belongs to the AHA1 family.</text>
</comment>
<name>C6XYW2_PEDHD</name>
<gene>
    <name evidence="3" type="ordered locus">Phep_2390</name>
</gene>
<evidence type="ECO:0000313" key="4">
    <source>
        <dbReference type="Proteomes" id="UP000000852"/>
    </source>
</evidence>
<dbReference type="InterPro" id="IPR023393">
    <property type="entry name" value="START-like_dom_sf"/>
</dbReference>
<dbReference type="RefSeq" id="WP_015808206.1">
    <property type="nucleotide sequence ID" value="NC_013061.1"/>
</dbReference>
<evidence type="ECO:0000313" key="3">
    <source>
        <dbReference type="EMBL" id="ACU04594.1"/>
    </source>
</evidence>
<evidence type="ECO:0000256" key="1">
    <source>
        <dbReference type="ARBA" id="ARBA00006817"/>
    </source>
</evidence>
<dbReference type="HOGENOM" id="CLU_108923_4_1_10"/>
<feature type="domain" description="Activator of Hsp90 ATPase homologue 1/2-like C-terminal" evidence="2">
    <location>
        <begin position="11"/>
        <end position="137"/>
    </location>
</feature>
<dbReference type="SUPFAM" id="SSF55961">
    <property type="entry name" value="Bet v1-like"/>
    <property type="match status" value="1"/>
</dbReference>
<organism evidence="3 4">
    <name type="scientific">Pedobacter heparinus (strain ATCC 13125 / DSM 2366 / CIP 104194 / JCM 7457 / NBRC 12017 / NCIMB 9290 / NRRL B-14731 / HIM 762-3)</name>
    <dbReference type="NCBI Taxonomy" id="485917"/>
    <lineage>
        <taxon>Bacteria</taxon>
        <taxon>Pseudomonadati</taxon>
        <taxon>Bacteroidota</taxon>
        <taxon>Sphingobacteriia</taxon>
        <taxon>Sphingobacteriales</taxon>
        <taxon>Sphingobacteriaceae</taxon>
        <taxon>Pedobacter</taxon>
    </lineage>
</organism>
<evidence type="ECO:0000259" key="2">
    <source>
        <dbReference type="Pfam" id="PF08327"/>
    </source>
</evidence>